<organism evidence="1">
    <name type="scientific">Tanacetum cinerariifolium</name>
    <name type="common">Dalmatian daisy</name>
    <name type="synonym">Chrysanthemum cinerariifolium</name>
    <dbReference type="NCBI Taxonomy" id="118510"/>
    <lineage>
        <taxon>Eukaryota</taxon>
        <taxon>Viridiplantae</taxon>
        <taxon>Streptophyta</taxon>
        <taxon>Embryophyta</taxon>
        <taxon>Tracheophyta</taxon>
        <taxon>Spermatophyta</taxon>
        <taxon>Magnoliopsida</taxon>
        <taxon>eudicotyledons</taxon>
        <taxon>Gunneridae</taxon>
        <taxon>Pentapetalae</taxon>
        <taxon>asterids</taxon>
        <taxon>campanulids</taxon>
        <taxon>Asterales</taxon>
        <taxon>Asteraceae</taxon>
        <taxon>Asteroideae</taxon>
        <taxon>Anthemideae</taxon>
        <taxon>Anthemidinae</taxon>
        <taxon>Tanacetum</taxon>
    </lineage>
</organism>
<comment type="caution">
    <text evidence="1">The sequence shown here is derived from an EMBL/GenBank/DDBJ whole genome shotgun (WGS) entry which is preliminary data.</text>
</comment>
<name>A0A6L2L711_TANCI</name>
<dbReference type="AlphaFoldDB" id="A0A6L2L711"/>
<dbReference type="EMBL" id="BKCJ010003585">
    <property type="protein sequence ID" value="GEU55984.1"/>
    <property type="molecule type" value="Genomic_DNA"/>
</dbReference>
<accession>A0A6L2L711</accession>
<protein>
    <submittedName>
        <fullName evidence="1">Zf-BED domain-containing protein</fullName>
    </submittedName>
</protein>
<sequence>MEDKKMAKQSMDSSLEKLWYLAYKDDEEETYVFNMNEFPSIQIHNNLSSKSKGTHESLYLTLDEIYDAIVCDFSPKLEFLLASESHNIVLVYSLDTFEEEYKIESEVFNLLKIDLDLFTCDTPLGMIFNELRRLSSMEDGLFTYELGVLEDSYFPCVEQPYDDLEN</sequence>
<feature type="non-terminal residue" evidence="1">
    <location>
        <position position="166"/>
    </location>
</feature>
<reference evidence="1" key="1">
    <citation type="journal article" date="2019" name="Sci. Rep.">
        <title>Draft genome of Tanacetum cinerariifolium, the natural source of mosquito coil.</title>
        <authorList>
            <person name="Yamashiro T."/>
            <person name="Shiraishi A."/>
            <person name="Satake H."/>
            <person name="Nakayama K."/>
        </authorList>
    </citation>
    <scope>NUCLEOTIDE SEQUENCE</scope>
</reference>
<evidence type="ECO:0000313" key="1">
    <source>
        <dbReference type="EMBL" id="GEU55984.1"/>
    </source>
</evidence>
<proteinExistence type="predicted"/>
<gene>
    <name evidence="1" type="ORF">Tci_027962</name>
</gene>